<reference evidence="15" key="1">
    <citation type="submission" date="2021-02" db="EMBL/GenBank/DDBJ databases">
        <authorList>
            <person name="Dougan E. K."/>
            <person name="Rhodes N."/>
            <person name="Thang M."/>
            <person name="Chan C."/>
        </authorList>
    </citation>
    <scope>NUCLEOTIDE SEQUENCE</scope>
</reference>
<dbReference type="GO" id="GO:0008076">
    <property type="term" value="C:voltage-gated potassium channel complex"/>
    <property type="evidence" value="ECO:0007669"/>
    <property type="project" value="InterPro"/>
</dbReference>
<dbReference type="SUPFAM" id="SSF47473">
    <property type="entry name" value="EF-hand"/>
    <property type="match status" value="1"/>
</dbReference>
<keyword evidence="7" id="KW-0630">Potassium</keyword>
<evidence type="ECO:0000256" key="9">
    <source>
        <dbReference type="ARBA" id="ARBA00023065"/>
    </source>
</evidence>
<comment type="caution">
    <text evidence="15">The sequence shown here is derived from an EMBL/GenBank/DDBJ whole genome shotgun (WGS) entry which is preliminary data.</text>
</comment>
<feature type="compositionally biased region" description="Polar residues" evidence="12">
    <location>
        <begin position="53"/>
        <end position="68"/>
    </location>
</feature>
<keyword evidence="2" id="KW-0813">Transport</keyword>
<dbReference type="Pfam" id="PF13499">
    <property type="entry name" value="EF-hand_7"/>
    <property type="match status" value="1"/>
</dbReference>
<evidence type="ECO:0000256" key="5">
    <source>
        <dbReference type="ARBA" id="ARBA00022826"/>
    </source>
</evidence>
<keyword evidence="6" id="KW-0106">Calcium</keyword>
<accession>A0A812J4Y6</accession>
<feature type="domain" description="EF-hand" evidence="14">
    <location>
        <begin position="518"/>
        <end position="553"/>
    </location>
</feature>
<proteinExistence type="predicted"/>
<gene>
    <name evidence="15" type="primary">KCNB2</name>
    <name evidence="15" type="ORF">SNEC2469_LOCUS1132</name>
</gene>
<keyword evidence="4 13" id="KW-0812">Transmembrane</keyword>
<evidence type="ECO:0000256" key="7">
    <source>
        <dbReference type="ARBA" id="ARBA00022958"/>
    </source>
</evidence>
<dbReference type="GO" id="GO:0001508">
    <property type="term" value="P:action potential"/>
    <property type="evidence" value="ECO:0007669"/>
    <property type="project" value="TreeGrafter"/>
</dbReference>
<dbReference type="PANTHER" id="PTHR11537:SF254">
    <property type="entry name" value="POTASSIUM VOLTAGE-GATED CHANNEL PROTEIN SHAB"/>
    <property type="match status" value="1"/>
</dbReference>
<dbReference type="PRINTS" id="PR00169">
    <property type="entry name" value="KCHANNEL"/>
</dbReference>
<evidence type="ECO:0000256" key="3">
    <source>
        <dbReference type="ARBA" id="ARBA00022538"/>
    </source>
</evidence>
<dbReference type="Gene3D" id="1.10.287.70">
    <property type="match status" value="1"/>
</dbReference>
<dbReference type="PROSITE" id="PS50222">
    <property type="entry name" value="EF_HAND_2"/>
    <property type="match status" value="2"/>
</dbReference>
<keyword evidence="8 13" id="KW-1133">Transmembrane helix</keyword>
<feature type="transmembrane region" description="Helical" evidence="13">
    <location>
        <begin position="393"/>
        <end position="412"/>
    </location>
</feature>
<evidence type="ECO:0000256" key="4">
    <source>
        <dbReference type="ARBA" id="ARBA00022692"/>
    </source>
</evidence>
<dbReference type="GO" id="GO:0005509">
    <property type="term" value="F:calcium ion binding"/>
    <property type="evidence" value="ECO:0007669"/>
    <property type="project" value="InterPro"/>
</dbReference>
<feature type="region of interest" description="Disordered" evidence="12">
    <location>
        <begin position="154"/>
        <end position="236"/>
    </location>
</feature>
<evidence type="ECO:0000256" key="12">
    <source>
        <dbReference type="SAM" id="MobiDB-lite"/>
    </source>
</evidence>
<keyword evidence="11" id="KW-0407">Ion channel</keyword>
<evidence type="ECO:0000256" key="13">
    <source>
        <dbReference type="SAM" id="Phobius"/>
    </source>
</evidence>
<feature type="compositionally biased region" description="Basic and acidic residues" evidence="12">
    <location>
        <begin position="205"/>
        <end position="225"/>
    </location>
</feature>
<dbReference type="PROSITE" id="PS00018">
    <property type="entry name" value="EF_HAND_1"/>
    <property type="match status" value="1"/>
</dbReference>
<protein>
    <submittedName>
        <fullName evidence="15">KCNB2 protein</fullName>
    </submittedName>
</protein>
<dbReference type="SMART" id="SM00054">
    <property type="entry name" value="EFh"/>
    <property type="match status" value="2"/>
</dbReference>
<dbReference type="Proteomes" id="UP000601435">
    <property type="component" value="Unassembled WGS sequence"/>
</dbReference>
<dbReference type="EMBL" id="CAJNJA010005458">
    <property type="protein sequence ID" value="CAE7190699.1"/>
    <property type="molecule type" value="Genomic_DNA"/>
</dbReference>
<feature type="region of interest" description="Disordered" evidence="12">
    <location>
        <begin position="48"/>
        <end position="97"/>
    </location>
</feature>
<dbReference type="InterPro" id="IPR011992">
    <property type="entry name" value="EF-hand-dom_pair"/>
</dbReference>
<name>A0A812J4Y6_9DINO</name>
<feature type="transmembrane region" description="Helical" evidence="13">
    <location>
        <begin position="342"/>
        <end position="363"/>
    </location>
</feature>
<dbReference type="SUPFAM" id="SSF81324">
    <property type="entry name" value="Voltage-gated potassium channels"/>
    <property type="match status" value="1"/>
</dbReference>
<dbReference type="AlphaFoldDB" id="A0A812J4Y6"/>
<keyword evidence="10 13" id="KW-0472">Membrane</keyword>
<dbReference type="OrthoDB" id="444540at2759"/>
<keyword evidence="9" id="KW-0406">Ion transport</keyword>
<evidence type="ECO:0000259" key="14">
    <source>
        <dbReference type="PROSITE" id="PS50222"/>
    </source>
</evidence>
<feature type="domain" description="EF-hand" evidence="14">
    <location>
        <begin position="554"/>
        <end position="589"/>
    </location>
</feature>
<keyword evidence="16" id="KW-1185">Reference proteome</keyword>
<dbReference type="PANTHER" id="PTHR11537">
    <property type="entry name" value="VOLTAGE-GATED POTASSIUM CHANNEL"/>
    <property type="match status" value="1"/>
</dbReference>
<feature type="transmembrane region" description="Helical" evidence="13">
    <location>
        <begin position="418"/>
        <end position="437"/>
    </location>
</feature>
<feature type="compositionally biased region" description="Polar residues" evidence="12">
    <location>
        <begin position="226"/>
        <end position="236"/>
    </location>
</feature>
<keyword evidence="5" id="KW-0631">Potassium channel</keyword>
<evidence type="ECO:0000256" key="10">
    <source>
        <dbReference type="ARBA" id="ARBA00023136"/>
    </source>
</evidence>
<organism evidence="15 16">
    <name type="scientific">Symbiodinium necroappetens</name>
    <dbReference type="NCBI Taxonomy" id="1628268"/>
    <lineage>
        <taxon>Eukaryota</taxon>
        <taxon>Sar</taxon>
        <taxon>Alveolata</taxon>
        <taxon>Dinophyceae</taxon>
        <taxon>Suessiales</taxon>
        <taxon>Symbiodiniaceae</taxon>
        <taxon>Symbiodinium</taxon>
    </lineage>
</organism>
<evidence type="ECO:0000313" key="15">
    <source>
        <dbReference type="EMBL" id="CAE7190699.1"/>
    </source>
</evidence>
<dbReference type="Gene3D" id="1.10.238.10">
    <property type="entry name" value="EF-hand"/>
    <property type="match status" value="1"/>
</dbReference>
<sequence length="601" mass="66716">MEPFSRQLDVLFQNVRDDILKQHEHHMTVQRLRMRSLMGKSTEFFRLDRPPDTVSTLRTPSMRRMQTWSSERSSSSTRSRSKEKLQRSAPRPPSQKKLKVTLAHQLPGGIAADVDEVESVGGMELLPEGLPAPMIAVQQEGNFATKEAFSNAFAKPDDPVSGAEETVDCREPSSDEFGSPTSVSGHVVESASIPTIPGMSDADDTDKMANDKKLSFKDREEDRRSSNASKPSKISFDSNGSLPSFFKAQTANTSQWKIFLQDSESSASAGIFARVWNFFILTTVFLSLSQALNPPPISGERLGYVEVVIEALFCTELVANAALEPRKFVRSSVLLRDPHTYIDIAAVLPMILRIEASFVVPLMSERLLKLVRRFGKLSLVSHVLSTTGDALKLLLFLISVIVLSFSTLMYVVEPSDTIDSLSTAMWVCTVTVTTVGYGDVTPSTTAGRVLAGVLCFLSVLFMAMPISVLGNAAWHRMGLVGFLSMHVSELSAMTHAWADRSRILLMTRTRQRLKSYGYEASDMPSLFRKFDSNGNGELTMDEFCDMVSKMNVGIRPSEAEELFELFDTDASGGIDDREFMKALFPDDYRKLYIRTTTMASF</sequence>
<feature type="compositionally biased region" description="Low complexity" evidence="12">
    <location>
        <begin position="69"/>
        <end position="78"/>
    </location>
</feature>
<evidence type="ECO:0000256" key="11">
    <source>
        <dbReference type="ARBA" id="ARBA00023303"/>
    </source>
</evidence>
<feature type="transmembrane region" description="Helical" evidence="13">
    <location>
        <begin position="449"/>
        <end position="473"/>
    </location>
</feature>
<evidence type="ECO:0000256" key="2">
    <source>
        <dbReference type="ARBA" id="ARBA00022448"/>
    </source>
</evidence>
<evidence type="ECO:0000256" key="6">
    <source>
        <dbReference type="ARBA" id="ARBA00022837"/>
    </source>
</evidence>
<dbReference type="GO" id="GO:0005249">
    <property type="term" value="F:voltage-gated potassium channel activity"/>
    <property type="evidence" value="ECO:0007669"/>
    <property type="project" value="InterPro"/>
</dbReference>
<evidence type="ECO:0000256" key="1">
    <source>
        <dbReference type="ARBA" id="ARBA00004141"/>
    </source>
</evidence>
<dbReference type="InterPro" id="IPR028325">
    <property type="entry name" value="VG_K_chnl"/>
</dbReference>
<dbReference type="InterPro" id="IPR005821">
    <property type="entry name" value="Ion_trans_dom"/>
</dbReference>
<dbReference type="Pfam" id="PF00520">
    <property type="entry name" value="Ion_trans"/>
    <property type="match status" value="1"/>
</dbReference>
<dbReference type="InterPro" id="IPR002048">
    <property type="entry name" value="EF_hand_dom"/>
</dbReference>
<dbReference type="InterPro" id="IPR018247">
    <property type="entry name" value="EF_Hand_1_Ca_BS"/>
</dbReference>
<comment type="subcellular location">
    <subcellularLocation>
        <location evidence="1">Membrane</location>
        <topology evidence="1">Multi-pass membrane protein</topology>
    </subcellularLocation>
</comment>
<evidence type="ECO:0000313" key="16">
    <source>
        <dbReference type="Proteomes" id="UP000601435"/>
    </source>
</evidence>
<keyword evidence="3" id="KW-0633">Potassium transport</keyword>
<evidence type="ECO:0000256" key="8">
    <source>
        <dbReference type="ARBA" id="ARBA00022989"/>
    </source>
</evidence>